<organism evidence="2 3">
    <name type="scientific">Deinococcus xinjiangensis</name>
    <dbReference type="NCBI Taxonomy" id="457454"/>
    <lineage>
        <taxon>Bacteria</taxon>
        <taxon>Thermotogati</taxon>
        <taxon>Deinococcota</taxon>
        <taxon>Deinococci</taxon>
        <taxon>Deinococcales</taxon>
        <taxon>Deinococcaceae</taxon>
        <taxon>Deinococcus</taxon>
    </lineage>
</organism>
<evidence type="ECO:0000313" key="2">
    <source>
        <dbReference type="EMBL" id="GAA5504166.1"/>
    </source>
</evidence>
<dbReference type="Proteomes" id="UP001458946">
    <property type="component" value="Unassembled WGS sequence"/>
</dbReference>
<keyword evidence="3" id="KW-1185">Reference proteome</keyword>
<dbReference type="EMBL" id="BAABRN010000092">
    <property type="protein sequence ID" value="GAA5504166.1"/>
    <property type="molecule type" value="Genomic_DNA"/>
</dbReference>
<accession>A0ABP9VG34</accession>
<feature type="signal peptide" evidence="1">
    <location>
        <begin position="1"/>
        <end position="19"/>
    </location>
</feature>
<protein>
    <recommendedName>
        <fullName evidence="4">DUF11 domain-containing protein</fullName>
    </recommendedName>
</protein>
<evidence type="ECO:0008006" key="4">
    <source>
        <dbReference type="Google" id="ProtNLM"/>
    </source>
</evidence>
<sequence length="165" mass="17635">MKPHTRLLPIALLTGFALAGQANPLSLSLQQSLVRQSTVGGKVTEQFVANPKGVQPGAVVSQVVTALNTGDKTLKSVNVSLPVPKGTHYLGPERTLNTYPTQYSIDGGKTFASAPLKRKVTLNENGKSVTKEVEVKPSEYTAVRWTIPEVAVGASQRVGFRVQVQ</sequence>
<keyword evidence="1" id="KW-0732">Signal</keyword>
<gene>
    <name evidence="2" type="ORF">Dxin01_03935</name>
</gene>
<proteinExistence type="predicted"/>
<reference evidence="2 3" key="1">
    <citation type="submission" date="2024-02" db="EMBL/GenBank/DDBJ databases">
        <title>Deinococcus xinjiangensis NBRC 107630.</title>
        <authorList>
            <person name="Ichikawa N."/>
            <person name="Katano-Makiyama Y."/>
            <person name="Hidaka K."/>
        </authorList>
    </citation>
    <scope>NUCLEOTIDE SEQUENCE [LARGE SCALE GENOMIC DNA]</scope>
    <source>
        <strain evidence="2 3">NBRC 107630</strain>
    </source>
</reference>
<name>A0ABP9VG34_9DEIO</name>
<comment type="caution">
    <text evidence="2">The sequence shown here is derived from an EMBL/GenBank/DDBJ whole genome shotgun (WGS) entry which is preliminary data.</text>
</comment>
<evidence type="ECO:0000313" key="3">
    <source>
        <dbReference type="Proteomes" id="UP001458946"/>
    </source>
</evidence>
<feature type="chain" id="PRO_5046930264" description="DUF11 domain-containing protein" evidence="1">
    <location>
        <begin position="20"/>
        <end position="165"/>
    </location>
</feature>
<evidence type="ECO:0000256" key="1">
    <source>
        <dbReference type="SAM" id="SignalP"/>
    </source>
</evidence>
<dbReference type="RefSeq" id="WP_353544132.1">
    <property type="nucleotide sequence ID" value="NZ_BAABRN010000092.1"/>
</dbReference>